<dbReference type="AlphaFoldDB" id="A0A9X1B6C4"/>
<feature type="binding site" evidence="8">
    <location>
        <position position="6"/>
    </location>
    <ligand>
        <name>Mg(2+)</name>
        <dbReference type="ChEBI" id="CHEBI:18420"/>
    </ligand>
</feature>
<evidence type="ECO:0000256" key="3">
    <source>
        <dbReference type="ARBA" id="ARBA00022722"/>
    </source>
</evidence>
<evidence type="ECO:0000259" key="9">
    <source>
        <dbReference type="Pfam" id="PF01850"/>
    </source>
</evidence>
<dbReference type="EC" id="3.1.-.-" evidence="8"/>
<dbReference type="PANTHER" id="PTHR33653">
    <property type="entry name" value="RIBONUCLEASE VAPC2"/>
    <property type="match status" value="1"/>
</dbReference>
<keyword evidence="11" id="KW-1185">Reference proteome</keyword>
<comment type="caution">
    <text evidence="10">The sequence shown here is derived from an EMBL/GenBank/DDBJ whole genome shotgun (WGS) entry which is preliminary data.</text>
</comment>
<organism evidence="10 11">
    <name type="scientific">Lamprobacter modestohalophilus</name>
    <dbReference type="NCBI Taxonomy" id="1064514"/>
    <lineage>
        <taxon>Bacteria</taxon>
        <taxon>Pseudomonadati</taxon>
        <taxon>Pseudomonadota</taxon>
        <taxon>Gammaproteobacteria</taxon>
        <taxon>Chromatiales</taxon>
        <taxon>Chromatiaceae</taxon>
        <taxon>Lamprobacter</taxon>
    </lineage>
</organism>
<dbReference type="Gene3D" id="3.40.50.1010">
    <property type="entry name" value="5'-nuclease"/>
    <property type="match status" value="1"/>
</dbReference>
<evidence type="ECO:0000256" key="1">
    <source>
        <dbReference type="ARBA" id="ARBA00001946"/>
    </source>
</evidence>
<protein>
    <recommendedName>
        <fullName evidence="8">Ribonuclease VapC</fullName>
        <shortName evidence="8">RNase VapC</shortName>
        <ecNumber evidence="8">3.1.-.-</ecNumber>
    </recommendedName>
    <alternativeName>
        <fullName evidence="8">Toxin VapC</fullName>
    </alternativeName>
</protein>
<evidence type="ECO:0000256" key="2">
    <source>
        <dbReference type="ARBA" id="ARBA00022649"/>
    </source>
</evidence>
<dbReference type="InterPro" id="IPR002716">
    <property type="entry name" value="PIN_dom"/>
</dbReference>
<keyword evidence="5 8" id="KW-0378">Hydrolase</keyword>
<dbReference type="SUPFAM" id="SSF88723">
    <property type="entry name" value="PIN domain-like"/>
    <property type="match status" value="1"/>
</dbReference>
<keyword evidence="8" id="KW-0800">Toxin</keyword>
<name>A0A9X1B6C4_9GAMM</name>
<comment type="cofactor">
    <cofactor evidence="1 8">
        <name>Mg(2+)</name>
        <dbReference type="ChEBI" id="CHEBI:18420"/>
    </cofactor>
</comment>
<dbReference type="HAMAP" id="MF_00265">
    <property type="entry name" value="VapC_Nob1"/>
    <property type="match status" value="1"/>
</dbReference>
<evidence type="ECO:0000256" key="8">
    <source>
        <dbReference type="HAMAP-Rule" id="MF_00265"/>
    </source>
</evidence>
<sequence length="140" mass="15772">MRYLLDTNIMIAAMKQVATVKRQLEQRLLADMLLSPVVLGELEFGVEKSAYREKNAARLAELVERLELVPIDDGVSRRYGEIRVHLERCGTPIGANDLWIAAQGSALGAIVVTDNQEEFNRVPGLRTENWIKRRAADQKV</sequence>
<keyword evidence="4 8" id="KW-0479">Metal-binding</keyword>
<keyword evidence="2 8" id="KW-1277">Toxin-antitoxin system</keyword>
<gene>
    <name evidence="8" type="primary">vapC</name>
    <name evidence="10" type="ORF">CKO42_23595</name>
</gene>
<dbReference type="GO" id="GO:0004540">
    <property type="term" value="F:RNA nuclease activity"/>
    <property type="evidence" value="ECO:0007669"/>
    <property type="project" value="InterPro"/>
</dbReference>
<dbReference type="Proteomes" id="UP001138768">
    <property type="component" value="Unassembled WGS sequence"/>
</dbReference>
<evidence type="ECO:0000256" key="5">
    <source>
        <dbReference type="ARBA" id="ARBA00022801"/>
    </source>
</evidence>
<evidence type="ECO:0000256" key="6">
    <source>
        <dbReference type="ARBA" id="ARBA00022842"/>
    </source>
</evidence>
<dbReference type="InterPro" id="IPR029060">
    <property type="entry name" value="PIN-like_dom_sf"/>
</dbReference>
<dbReference type="Pfam" id="PF01850">
    <property type="entry name" value="PIN"/>
    <property type="match status" value="1"/>
</dbReference>
<comment type="function">
    <text evidence="8">Toxic component of a toxin-antitoxin (TA) system. An RNase.</text>
</comment>
<keyword evidence="3 8" id="KW-0540">Nuclease</keyword>
<dbReference type="EMBL" id="NRRY01000068">
    <property type="protein sequence ID" value="MBK1621343.1"/>
    <property type="molecule type" value="Genomic_DNA"/>
</dbReference>
<dbReference type="InterPro" id="IPR022907">
    <property type="entry name" value="VapC_family"/>
</dbReference>
<dbReference type="PANTHER" id="PTHR33653:SF1">
    <property type="entry name" value="RIBONUCLEASE VAPC2"/>
    <property type="match status" value="1"/>
</dbReference>
<dbReference type="InterPro" id="IPR050556">
    <property type="entry name" value="Type_II_TA_system_RNase"/>
</dbReference>
<evidence type="ECO:0000313" key="11">
    <source>
        <dbReference type="Proteomes" id="UP001138768"/>
    </source>
</evidence>
<proteinExistence type="inferred from homology"/>
<evidence type="ECO:0000313" key="10">
    <source>
        <dbReference type="EMBL" id="MBK1621343.1"/>
    </source>
</evidence>
<reference evidence="10 11" key="1">
    <citation type="journal article" date="2020" name="Microorganisms">
        <title>Osmotic Adaptation and Compatible Solute Biosynthesis of Phototrophic Bacteria as Revealed from Genome Analyses.</title>
        <authorList>
            <person name="Imhoff J.F."/>
            <person name="Rahn T."/>
            <person name="Kunzel S."/>
            <person name="Keller A."/>
            <person name="Neulinger S.C."/>
        </authorList>
    </citation>
    <scope>NUCLEOTIDE SEQUENCE [LARGE SCALE GENOMIC DNA]</scope>
    <source>
        <strain evidence="10 11">DSM 25653</strain>
    </source>
</reference>
<evidence type="ECO:0000256" key="4">
    <source>
        <dbReference type="ARBA" id="ARBA00022723"/>
    </source>
</evidence>
<dbReference type="GO" id="GO:0000287">
    <property type="term" value="F:magnesium ion binding"/>
    <property type="evidence" value="ECO:0007669"/>
    <property type="project" value="UniProtKB-UniRule"/>
</dbReference>
<dbReference type="GO" id="GO:0090729">
    <property type="term" value="F:toxin activity"/>
    <property type="evidence" value="ECO:0007669"/>
    <property type="project" value="UniProtKB-KW"/>
</dbReference>
<comment type="similarity">
    <text evidence="7 8">Belongs to the PINc/VapC protein family.</text>
</comment>
<accession>A0A9X1B6C4</accession>
<feature type="binding site" evidence="8">
    <location>
        <position position="97"/>
    </location>
    <ligand>
        <name>Mg(2+)</name>
        <dbReference type="ChEBI" id="CHEBI:18420"/>
    </ligand>
</feature>
<dbReference type="RefSeq" id="WP_200250152.1">
    <property type="nucleotide sequence ID" value="NZ_JAXUFI010000235.1"/>
</dbReference>
<dbReference type="GO" id="GO:0016787">
    <property type="term" value="F:hydrolase activity"/>
    <property type="evidence" value="ECO:0007669"/>
    <property type="project" value="UniProtKB-KW"/>
</dbReference>
<evidence type="ECO:0000256" key="7">
    <source>
        <dbReference type="ARBA" id="ARBA00038093"/>
    </source>
</evidence>
<keyword evidence="6 8" id="KW-0460">Magnesium</keyword>
<feature type="domain" description="PIN" evidence="9">
    <location>
        <begin position="3"/>
        <end position="124"/>
    </location>
</feature>